<dbReference type="SUPFAM" id="SSF48264">
    <property type="entry name" value="Cytochrome P450"/>
    <property type="match status" value="1"/>
</dbReference>
<dbReference type="GO" id="GO:0005506">
    <property type="term" value="F:iron ion binding"/>
    <property type="evidence" value="ECO:0007669"/>
    <property type="project" value="InterPro"/>
</dbReference>
<evidence type="ECO:0000313" key="18">
    <source>
        <dbReference type="Proteomes" id="UP000472265"/>
    </source>
</evidence>
<keyword evidence="18" id="KW-1185">Reference proteome</keyword>
<name>A0A671WZ04_SPAAU</name>
<dbReference type="Gene3D" id="1.10.630.10">
    <property type="entry name" value="Cytochrome P450"/>
    <property type="match status" value="2"/>
</dbReference>
<evidence type="ECO:0000256" key="4">
    <source>
        <dbReference type="ARBA" id="ARBA00012767"/>
    </source>
</evidence>
<keyword evidence="12" id="KW-0472">Membrane</keyword>
<keyword evidence="6 15" id="KW-0479">Metal-binding</keyword>
<dbReference type="PANTHER" id="PTHR24279:SF1">
    <property type="entry name" value="CYTOCHROME P450 11B2, MITOCHONDRIAL"/>
    <property type="match status" value="1"/>
</dbReference>
<evidence type="ECO:0000256" key="2">
    <source>
        <dbReference type="ARBA" id="ARBA00004325"/>
    </source>
</evidence>
<dbReference type="InterPro" id="IPR001128">
    <property type="entry name" value="Cyt_P450"/>
</dbReference>
<keyword evidence="10 16" id="KW-0503">Monooxygenase</keyword>
<keyword evidence="13" id="KW-0755">Steroidogenesis</keyword>
<evidence type="ECO:0000256" key="6">
    <source>
        <dbReference type="ARBA" id="ARBA00022723"/>
    </source>
</evidence>
<dbReference type="Proteomes" id="UP000472265">
    <property type="component" value="Chromosome 17"/>
</dbReference>
<dbReference type="GO" id="GO:0034650">
    <property type="term" value="P:cortisol metabolic process"/>
    <property type="evidence" value="ECO:0007669"/>
    <property type="project" value="TreeGrafter"/>
</dbReference>
<dbReference type="InterPro" id="IPR002401">
    <property type="entry name" value="Cyt_P450_E_grp-I"/>
</dbReference>
<reference evidence="17" key="3">
    <citation type="submission" date="2025-09" db="UniProtKB">
        <authorList>
            <consortium name="Ensembl"/>
        </authorList>
    </citation>
    <scope>IDENTIFICATION</scope>
</reference>
<dbReference type="GO" id="GO:0020037">
    <property type="term" value="F:heme binding"/>
    <property type="evidence" value="ECO:0007669"/>
    <property type="project" value="InterPro"/>
</dbReference>
<evidence type="ECO:0000256" key="16">
    <source>
        <dbReference type="RuleBase" id="RU000461"/>
    </source>
</evidence>
<comment type="similarity">
    <text evidence="3 16">Belongs to the cytochrome P450 family.</text>
</comment>
<dbReference type="InterPro" id="IPR036396">
    <property type="entry name" value="Cyt_P450_sf"/>
</dbReference>
<dbReference type="GeneTree" id="ENSGT00940000161506"/>
<evidence type="ECO:0000256" key="9">
    <source>
        <dbReference type="ARBA" id="ARBA00023004"/>
    </source>
</evidence>
<proteinExistence type="inferred from homology"/>
<evidence type="ECO:0000256" key="8">
    <source>
        <dbReference type="ARBA" id="ARBA00023002"/>
    </source>
</evidence>
<protein>
    <recommendedName>
        <fullName evidence="4">steroid 11beta-monooxygenase</fullName>
        <ecNumber evidence="4">1.14.15.4</ecNumber>
    </recommendedName>
    <alternativeName>
        <fullName evidence="14">Cytochrome P450C11</fullName>
    </alternativeName>
</protein>
<reference evidence="17" key="1">
    <citation type="submission" date="2021-04" db="EMBL/GenBank/DDBJ databases">
        <authorList>
            <consortium name="Wellcome Sanger Institute Data Sharing"/>
        </authorList>
    </citation>
    <scope>NUCLEOTIDE SEQUENCE [LARGE SCALE GENOMIC DNA]</scope>
</reference>
<evidence type="ECO:0000256" key="11">
    <source>
        <dbReference type="ARBA" id="ARBA00023128"/>
    </source>
</evidence>
<dbReference type="AlphaFoldDB" id="A0A671WZ04"/>
<dbReference type="GO" id="GO:0005743">
    <property type="term" value="C:mitochondrial inner membrane"/>
    <property type="evidence" value="ECO:0007669"/>
    <property type="project" value="TreeGrafter"/>
</dbReference>
<dbReference type="GO" id="GO:0006700">
    <property type="term" value="P:C21-steroid hormone biosynthetic process"/>
    <property type="evidence" value="ECO:0007669"/>
    <property type="project" value="TreeGrafter"/>
</dbReference>
<evidence type="ECO:0000256" key="3">
    <source>
        <dbReference type="ARBA" id="ARBA00010617"/>
    </source>
</evidence>
<dbReference type="GO" id="GO:0071375">
    <property type="term" value="P:cellular response to peptide hormone stimulus"/>
    <property type="evidence" value="ECO:0007669"/>
    <property type="project" value="TreeGrafter"/>
</dbReference>
<evidence type="ECO:0000256" key="15">
    <source>
        <dbReference type="PIRSR" id="PIRSR602401-1"/>
    </source>
</evidence>
<keyword evidence="7" id="KW-0809">Transit peptide</keyword>
<comment type="cofactor">
    <cofactor evidence="1 15">
        <name>heme</name>
        <dbReference type="ChEBI" id="CHEBI:30413"/>
    </cofactor>
</comment>
<dbReference type="Ensembl" id="ENSSAUT00010046448.1">
    <property type="protein sequence ID" value="ENSSAUP00010044152.1"/>
    <property type="gene ID" value="ENSSAUG00010017931.1"/>
</dbReference>
<dbReference type="Pfam" id="PF00067">
    <property type="entry name" value="p450"/>
    <property type="match status" value="2"/>
</dbReference>
<organism evidence="17 18">
    <name type="scientific">Sparus aurata</name>
    <name type="common">Gilthead sea bream</name>
    <dbReference type="NCBI Taxonomy" id="8175"/>
    <lineage>
        <taxon>Eukaryota</taxon>
        <taxon>Metazoa</taxon>
        <taxon>Chordata</taxon>
        <taxon>Craniata</taxon>
        <taxon>Vertebrata</taxon>
        <taxon>Euteleostomi</taxon>
        <taxon>Actinopterygii</taxon>
        <taxon>Neopterygii</taxon>
        <taxon>Teleostei</taxon>
        <taxon>Neoteleostei</taxon>
        <taxon>Acanthomorphata</taxon>
        <taxon>Eupercaria</taxon>
        <taxon>Spariformes</taxon>
        <taxon>Sparidae</taxon>
        <taxon>Sparus</taxon>
    </lineage>
</organism>
<gene>
    <name evidence="17" type="primary">LOC115567999</name>
</gene>
<evidence type="ECO:0000256" key="12">
    <source>
        <dbReference type="ARBA" id="ARBA00023136"/>
    </source>
</evidence>
<evidence type="ECO:0000256" key="5">
    <source>
        <dbReference type="ARBA" id="ARBA00022617"/>
    </source>
</evidence>
<dbReference type="PANTHER" id="PTHR24279">
    <property type="entry name" value="CYTOCHROME P450"/>
    <property type="match status" value="1"/>
</dbReference>
<evidence type="ECO:0000313" key="17">
    <source>
        <dbReference type="Ensembl" id="ENSSAUP00010044152.1"/>
    </source>
</evidence>
<keyword evidence="5 15" id="KW-0349">Heme</keyword>
<comment type="subcellular location">
    <subcellularLocation>
        <location evidence="2">Mitochondrion membrane</location>
    </subcellularLocation>
</comment>
<evidence type="ECO:0000256" key="14">
    <source>
        <dbReference type="ARBA" id="ARBA00042800"/>
    </source>
</evidence>
<keyword evidence="11" id="KW-0496">Mitochondrion</keyword>
<evidence type="ECO:0000256" key="1">
    <source>
        <dbReference type="ARBA" id="ARBA00001971"/>
    </source>
</evidence>
<dbReference type="GO" id="GO:0008203">
    <property type="term" value="P:cholesterol metabolic process"/>
    <property type="evidence" value="ECO:0007669"/>
    <property type="project" value="TreeGrafter"/>
</dbReference>
<dbReference type="InterPro" id="IPR017972">
    <property type="entry name" value="Cyt_P450_CS"/>
</dbReference>
<evidence type="ECO:0000256" key="13">
    <source>
        <dbReference type="ARBA" id="ARBA00023250"/>
    </source>
</evidence>
<keyword evidence="9 15" id="KW-0408">Iron</keyword>
<dbReference type="PROSITE" id="PS00086">
    <property type="entry name" value="CYTOCHROME_P450"/>
    <property type="match status" value="1"/>
</dbReference>
<evidence type="ECO:0000256" key="7">
    <source>
        <dbReference type="ARBA" id="ARBA00022946"/>
    </source>
</evidence>
<dbReference type="EC" id="1.14.15.4" evidence="4"/>
<evidence type="ECO:0000256" key="10">
    <source>
        <dbReference type="ARBA" id="ARBA00023033"/>
    </source>
</evidence>
<reference evidence="17" key="2">
    <citation type="submission" date="2025-08" db="UniProtKB">
        <authorList>
            <consortium name="Ensembl"/>
        </authorList>
    </citation>
    <scope>IDENTIFICATION</scope>
</reference>
<dbReference type="GO" id="GO:0004507">
    <property type="term" value="F:steroid 11-beta-monooxygenase activity"/>
    <property type="evidence" value="ECO:0007669"/>
    <property type="project" value="UniProtKB-EC"/>
</dbReference>
<accession>A0A671WZ04</accession>
<dbReference type="InterPro" id="IPR050479">
    <property type="entry name" value="CYP11_CYP27_families"/>
</dbReference>
<dbReference type="GO" id="GO:0006704">
    <property type="term" value="P:glucocorticoid biosynthetic process"/>
    <property type="evidence" value="ECO:0007669"/>
    <property type="project" value="TreeGrafter"/>
</dbReference>
<dbReference type="PRINTS" id="PR00385">
    <property type="entry name" value="P450"/>
</dbReference>
<sequence length="520" mass="58686">MNTRVTVGIRAQGTCGSRNRLCSVAPQRALCVTAAGTVVDGKLEGRKGAESAGVRKSGVDGRVRSFDEIPHTGRNGWVNLVKFWREDRFRQLHKHMEKTFNTLGPIYREHVGTQSSVNIMLPSDISELFRSEGLHPRRMTLQPWATHRETRHHSKGVFLKNGEEWRADRLLLNKEVMMSAAVKRFLPLLDEVARDFCRMLRAKVEREGRGEEGRRSLTMDPSPDLFRFALEASCHVIYGERIGLFSSSPSLESQKFIWAVERMLATTPPLLYLPPRLLLRIGAPLWTQHASAWDHIFTHGEDPEGVPATVLFPWPVHRANITELMAGGVDTTAVPLQFALFELGRNPKVQERVRQQVRVSWAQAGGDPQKALQEAPLLKGTVKEILRLYPVGTTVQRYPIKDIVLQNYHVPAGTMVQACLYPLGRSAEVFEDPLSFNPERWSSSREEGQRGDRTGFRSLAFGFGARQCVGRRIAENELQLLLMHVLLSFHLSVSYTEDISTTCTLILQPETPPRITFSKL</sequence>
<keyword evidence="8 16" id="KW-0560">Oxidoreductase</keyword>
<feature type="binding site" description="axial binding residue" evidence="15">
    <location>
        <position position="468"/>
    </location>
    <ligand>
        <name>heme</name>
        <dbReference type="ChEBI" id="CHEBI:30413"/>
    </ligand>
    <ligandPart>
        <name>Fe</name>
        <dbReference type="ChEBI" id="CHEBI:18248"/>
    </ligandPart>
</feature>
<dbReference type="PRINTS" id="PR00463">
    <property type="entry name" value="EP450I"/>
</dbReference>